<evidence type="ECO:0000256" key="1">
    <source>
        <dbReference type="ARBA" id="ARBA00007381"/>
    </source>
</evidence>
<dbReference type="GO" id="GO:0006950">
    <property type="term" value="P:response to stress"/>
    <property type="evidence" value="ECO:0007669"/>
    <property type="project" value="UniProtKB-ARBA"/>
</dbReference>
<evidence type="ECO:0000313" key="5">
    <source>
        <dbReference type="WBParaSite" id="PDA_v2.g5993.t1"/>
    </source>
</evidence>
<dbReference type="Gene3D" id="3.30.420.40">
    <property type="match status" value="4"/>
</dbReference>
<dbReference type="Gene3D" id="3.30.30.30">
    <property type="match status" value="1"/>
</dbReference>
<dbReference type="PANTHER" id="PTHR19375">
    <property type="entry name" value="HEAT SHOCK PROTEIN 70KDA"/>
    <property type="match status" value="1"/>
</dbReference>
<reference evidence="5" key="1">
    <citation type="submission" date="2022-11" db="UniProtKB">
        <authorList>
            <consortium name="WormBaseParasite"/>
        </authorList>
    </citation>
    <scope>IDENTIFICATION</scope>
</reference>
<organism evidence="4 5">
    <name type="scientific">Panagrolaimus davidi</name>
    <dbReference type="NCBI Taxonomy" id="227884"/>
    <lineage>
        <taxon>Eukaryota</taxon>
        <taxon>Metazoa</taxon>
        <taxon>Ecdysozoa</taxon>
        <taxon>Nematoda</taxon>
        <taxon>Chromadorea</taxon>
        <taxon>Rhabditida</taxon>
        <taxon>Tylenchina</taxon>
        <taxon>Panagrolaimomorpha</taxon>
        <taxon>Panagrolaimoidea</taxon>
        <taxon>Panagrolaimidae</taxon>
        <taxon>Panagrolaimus</taxon>
    </lineage>
</organism>
<keyword evidence="4" id="KW-1185">Reference proteome</keyword>
<dbReference type="Gene3D" id="3.90.640.10">
    <property type="entry name" value="Actin, Chain A, domain 4"/>
    <property type="match status" value="1"/>
</dbReference>
<proteinExistence type="inferred from homology"/>
<dbReference type="InterPro" id="IPR013126">
    <property type="entry name" value="Hsp_70_fam"/>
</dbReference>
<accession>A0A914QQ45</accession>
<comment type="similarity">
    <text evidence="1">Belongs to the heat shock protein 70 family.</text>
</comment>
<dbReference type="GO" id="GO:0005524">
    <property type="term" value="F:ATP binding"/>
    <property type="evidence" value="ECO:0007669"/>
    <property type="project" value="UniProtKB-KW"/>
</dbReference>
<evidence type="ECO:0000313" key="4">
    <source>
        <dbReference type="Proteomes" id="UP000887578"/>
    </source>
</evidence>
<protein>
    <submittedName>
        <fullName evidence="5">Heat shock protein 70</fullName>
    </submittedName>
</protein>
<keyword evidence="2" id="KW-0547">Nucleotide-binding</keyword>
<evidence type="ECO:0000256" key="2">
    <source>
        <dbReference type="ARBA" id="ARBA00022741"/>
    </source>
</evidence>
<dbReference type="PROSITE" id="PS00297">
    <property type="entry name" value="HSP70_1"/>
    <property type="match status" value="1"/>
</dbReference>
<dbReference type="InterPro" id="IPR043129">
    <property type="entry name" value="ATPase_NBD"/>
</dbReference>
<dbReference type="WBParaSite" id="PDA_v2.g5993.t1">
    <property type="protein sequence ID" value="PDA_v2.g5993.t1"/>
    <property type="gene ID" value="PDA_v2.g5993"/>
</dbReference>
<sequence>MIPERGSKEKVELPPQRNNLYFYIDENEISSVGSEETLHQIQNHGNSINMNDQLKQSAEKKNLERQRREPIENRILSKEDNQASSHFQPKIVAKCSNICYNFPQKATAKSEGTGIDLGTTRCCVAVNRNGVIIIIPLDSTGERLLPSYISYDEEMVKCGKVVVGRLQYHSNSTIFDSKRIIGRTFNDVKIEENWDFNVICDNEAVLLETYGFNGKTKFTAVEAAADLLKYIKKRAEEFEGKQITKAVITVPAAFSDSQKVATEAAAKEAGWKEVQLLPEPIAAAFAYFIERPISNNSIVLLFDLGGGTLDVCIFKVENDSMKIISNTGDTQIVTSVEFRLMTQTLLNKILKTIITAMMNANLTKDQINHVLHVGGACRMPMIKGMLKDLFPNAQHRCEVHPDEVVALGAAYYANSVFSE</sequence>
<dbReference type="GO" id="GO:0140662">
    <property type="term" value="F:ATP-dependent protein folding chaperone"/>
    <property type="evidence" value="ECO:0007669"/>
    <property type="project" value="InterPro"/>
</dbReference>
<dbReference type="SUPFAM" id="SSF53067">
    <property type="entry name" value="Actin-like ATPase domain"/>
    <property type="match status" value="2"/>
</dbReference>
<dbReference type="Pfam" id="PF00012">
    <property type="entry name" value="HSP70"/>
    <property type="match status" value="2"/>
</dbReference>
<name>A0A914QQ45_9BILA</name>
<dbReference type="InterPro" id="IPR018181">
    <property type="entry name" value="Heat_shock_70_CS"/>
</dbReference>
<dbReference type="AlphaFoldDB" id="A0A914QQ45"/>
<keyword evidence="3" id="KW-0067">ATP-binding</keyword>
<dbReference type="Proteomes" id="UP000887578">
    <property type="component" value="Unplaced"/>
</dbReference>
<evidence type="ECO:0000256" key="3">
    <source>
        <dbReference type="ARBA" id="ARBA00022840"/>
    </source>
</evidence>
<dbReference type="PRINTS" id="PR00301">
    <property type="entry name" value="HEATSHOCK70"/>
</dbReference>